<dbReference type="InterPro" id="IPR007197">
    <property type="entry name" value="rSAM"/>
</dbReference>
<evidence type="ECO:0000259" key="6">
    <source>
        <dbReference type="PROSITE" id="PS51332"/>
    </source>
</evidence>
<dbReference type="InterPro" id="IPR006158">
    <property type="entry name" value="Cobalamin-bd"/>
</dbReference>
<accession>A0ABY8PS80</accession>
<dbReference type="InterPro" id="IPR034466">
    <property type="entry name" value="Methyltransferase_Class_B"/>
</dbReference>
<protein>
    <submittedName>
        <fullName evidence="8">Radical SAM protein</fullName>
    </submittedName>
</protein>
<dbReference type="CDD" id="cd01335">
    <property type="entry name" value="Radical_SAM"/>
    <property type="match status" value="1"/>
</dbReference>
<evidence type="ECO:0000256" key="2">
    <source>
        <dbReference type="ARBA" id="ARBA00022691"/>
    </source>
</evidence>
<dbReference type="SFLD" id="SFLDG01123">
    <property type="entry name" value="methyltransferase_(Class_B)"/>
    <property type="match status" value="1"/>
</dbReference>
<evidence type="ECO:0000313" key="9">
    <source>
        <dbReference type="Proteomes" id="UP001232493"/>
    </source>
</evidence>
<dbReference type="InterPro" id="IPR036724">
    <property type="entry name" value="Cobalamin-bd_sf"/>
</dbReference>
<keyword evidence="2" id="KW-0949">S-adenosyl-L-methionine</keyword>
<dbReference type="SUPFAM" id="SSF102114">
    <property type="entry name" value="Radical SAM enzymes"/>
    <property type="match status" value="1"/>
</dbReference>
<keyword evidence="9" id="KW-1185">Reference proteome</keyword>
<proteinExistence type="predicted"/>
<feature type="domain" description="B12-binding" evidence="6">
    <location>
        <begin position="12"/>
        <end position="191"/>
    </location>
</feature>
<gene>
    <name evidence="8" type="ORF">JRV97_02670</name>
</gene>
<feature type="domain" description="Radical SAM core" evidence="7">
    <location>
        <begin position="205"/>
        <end position="424"/>
    </location>
</feature>
<dbReference type="Pfam" id="PF04055">
    <property type="entry name" value="Radical_SAM"/>
    <property type="match status" value="1"/>
</dbReference>
<name>A0ABY8PS80_9BACT</name>
<dbReference type="Proteomes" id="UP001232493">
    <property type="component" value="Chromosome"/>
</dbReference>
<evidence type="ECO:0000256" key="4">
    <source>
        <dbReference type="ARBA" id="ARBA00023004"/>
    </source>
</evidence>
<dbReference type="PROSITE" id="PS51332">
    <property type="entry name" value="B12_BINDING"/>
    <property type="match status" value="1"/>
</dbReference>
<dbReference type="InterPro" id="IPR006638">
    <property type="entry name" value="Elp3/MiaA/NifB-like_rSAM"/>
</dbReference>
<dbReference type="InterPro" id="IPR023404">
    <property type="entry name" value="rSAM_horseshoe"/>
</dbReference>
<keyword evidence="4" id="KW-0408">Iron</keyword>
<keyword evidence="5" id="KW-0411">Iron-sulfur</keyword>
<comment type="cofactor">
    <cofactor evidence="1">
        <name>[4Fe-4S] cluster</name>
        <dbReference type="ChEBI" id="CHEBI:49883"/>
    </cofactor>
</comment>
<dbReference type="SFLD" id="SFLDG01082">
    <property type="entry name" value="B12-binding_domain_containing"/>
    <property type="match status" value="1"/>
</dbReference>
<organism evidence="8 9">
    <name type="scientific">Marinitoga aeolica</name>
    <dbReference type="NCBI Taxonomy" id="2809031"/>
    <lineage>
        <taxon>Bacteria</taxon>
        <taxon>Thermotogati</taxon>
        <taxon>Thermotogota</taxon>
        <taxon>Thermotogae</taxon>
        <taxon>Petrotogales</taxon>
        <taxon>Petrotogaceae</taxon>
        <taxon>Marinitoga</taxon>
    </lineage>
</organism>
<dbReference type="SUPFAM" id="SSF52242">
    <property type="entry name" value="Cobalamin (vitamin B12)-binding domain"/>
    <property type="match status" value="1"/>
</dbReference>
<evidence type="ECO:0000256" key="5">
    <source>
        <dbReference type="ARBA" id="ARBA00023014"/>
    </source>
</evidence>
<dbReference type="InterPro" id="IPR051198">
    <property type="entry name" value="BchE-like"/>
</dbReference>
<evidence type="ECO:0000256" key="3">
    <source>
        <dbReference type="ARBA" id="ARBA00022723"/>
    </source>
</evidence>
<evidence type="ECO:0000259" key="7">
    <source>
        <dbReference type="PROSITE" id="PS51918"/>
    </source>
</evidence>
<dbReference type="EMBL" id="CP069362">
    <property type="protein sequence ID" value="WGS65480.1"/>
    <property type="molecule type" value="Genomic_DNA"/>
</dbReference>
<dbReference type="Gene3D" id="3.40.50.280">
    <property type="entry name" value="Cobalamin-binding domain"/>
    <property type="match status" value="1"/>
</dbReference>
<sequence length="447" mass="52381">MNHSSKHFLLINPWIYDTAAYDFWLKPLGLLYIGSILKNHGYKVSLIDLMNRYDKYFIENNLIKDRYYGTGKFYFEEVEKPYVIKDIPRKFKRYGLPKDEFIKRLKDYKDVDGILVTSVMTYWYYGVYKTIEVIREIFPEKPIFLGGIYVNIMPDHAKKYFNSLNVKVINGTGNIAIKQLLDYYNENITEIDWFENLEPLYELYEGKIPNVVITSSIGCPFKCTYCVTPRMWKYQKRSIKNIIKGLEKILKEKPVKDVVFFDDAFLIHPEKEKLLEALSKFDVRYHLPNGIHAKLVDKKIAKLFAKANFKVIKLGYETSDEEMQKRTGGKVTNEDLVRAVKYLLDEGLTETSAYIMTNLPDQKVDDVIRGIDFCFDLGITPSVNEFTPIPNTPQYMDLISKGWLKPDTDPLLLNNSVLPYWWKYGMNADEIEKIKAYLRDKKAERGN</sequence>
<dbReference type="Gene3D" id="3.80.30.20">
    <property type="entry name" value="tm_1862 like domain"/>
    <property type="match status" value="1"/>
</dbReference>
<dbReference type="InterPro" id="IPR058240">
    <property type="entry name" value="rSAM_sf"/>
</dbReference>
<dbReference type="PANTHER" id="PTHR43409:SF15">
    <property type="entry name" value="PUTATIVE-RELATED"/>
    <property type="match status" value="1"/>
</dbReference>
<dbReference type="SMART" id="SM00729">
    <property type="entry name" value="Elp3"/>
    <property type="match status" value="1"/>
</dbReference>
<evidence type="ECO:0000313" key="8">
    <source>
        <dbReference type="EMBL" id="WGS65480.1"/>
    </source>
</evidence>
<dbReference type="PANTHER" id="PTHR43409">
    <property type="entry name" value="ANAEROBIC MAGNESIUM-PROTOPORPHYRIN IX MONOMETHYL ESTER CYCLASE-RELATED"/>
    <property type="match status" value="1"/>
</dbReference>
<dbReference type="SFLD" id="SFLDS00029">
    <property type="entry name" value="Radical_SAM"/>
    <property type="match status" value="1"/>
</dbReference>
<dbReference type="PROSITE" id="PS51918">
    <property type="entry name" value="RADICAL_SAM"/>
    <property type="match status" value="1"/>
</dbReference>
<evidence type="ECO:0000256" key="1">
    <source>
        <dbReference type="ARBA" id="ARBA00001966"/>
    </source>
</evidence>
<reference evidence="8 9" key="1">
    <citation type="submission" date="2021-02" db="EMBL/GenBank/DDBJ databases">
        <title>Characterization of Marinitoga sp. nov. str. BP5-C20A.</title>
        <authorList>
            <person name="Erauso G."/>
            <person name="Postec A."/>
        </authorList>
    </citation>
    <scope>NUCLEOTIDE SEQUENCE [LARGE SCALE GENOMIC DNA]</scope>
    <source>
        <strain evidence="8 9">BP5-C20A</strain>
    </source>
</reference>
<keyword evidence="3" id="KW-0479">Metal-binding</keyword>
<dbReference type="RefSeq" id="WP_280999945.1">
    <property type="nucleotide sequence ID" value="NZ_CP069362.1"/>
</dbReference>